<gene>
    <name evidence="1" type="ORF">SAMN05216378_5849</name>
</gene>
<accession>A0A1I2HJR3</accession>
<reference evidence="2" key="1">
    <citation type="submission" date="2016-10" db="EMBL/GenBank/DDBJ databases">
        <authorList>
            <person name="Varghese N."/>
            <person name="Submissions S."/>
        </authorList>
    </citation>
    <scope>NUCLEOTIDE SEQUENCE [LARGE SCALE GENOMIC DNA]</scope>
    <source>
        <strain evidence="2">CGMCC 1.10784</strain>
    </source>
</reference>
<name>A0A1I2HJR3_9BACL</name>
<protein>
    <submittedName>
        <fullName evidence="1">Heat induced stress protein YflT</fullName>
    </submittedName>
</protein>
<evidence type="ECO:0000313" key="1">
    <source>
        <dbReference type="EMBL" id="SFF29673.1"/>
    </source>
</evidence>
<sequence>MAKLIGAFATQQQVIDTINALEQAGFVQGEMKIIAKDSEHSRRIESESDIHVDELSELAQTTNEVEGDERHGRAWTSAAFIPAIGLTGGGSWNPGFAAAGLIASGSTITGDYIFGDEDHIQGAMMALGLDEQEAASCRDSIREGATLVVIESDESKSLLDKDGGPDLSRLGIAEGIYRQNGAARIFTGS</sequence>
<evidence type="ECO:0000313" key="2">
    <source>
        <dbReference type="Proteomes" id="UP000198855"/>
    </source>
</evidence>
<dbReference type="AlphaFoldDB" id="A0A1I2HJR3"/>
<dbReference type="STRING" id="1045775.SAMN05216378_5849"/>
<keyword evidence="2" id="KW-1185">Reference proteome</keyword>
<dbReference type="RefSeq" id="WP_175533062.1">
    <property type="nucleotide sequence ID" value="NZ_FOMT01000007.1"/>
</dbReference>
<dbReference type="Proteomes" id="UP000198855">
    <property type="component" value="Unassembled WGS sequence"/>
</dbReference>
<organism evidence="1 2">
    <name type="scientific">Paenibacillus catalpae</name>
    <dbReference type="NCBI Taxonomy" id="1045775"/>
    <lineage>
        <taxon>Bacteria</taxon>
        <taxon>Bacillati</taxon>
        <taxon>Bacillota</taxon>
        <taxon>Bacilli</taxon>
        <taxon>Bacillales</taxon>
        <taxon>Paenibacillaceae</taxon>
        <taxon>Paenibacillus</taxon>
    </lineage>
</organism>
<dbReference type="EMBL" id="FOMT01000007">
    <property type="protein sequence ID" value="SFF29673.1"/>
    <property type="molecule type" value="Genomic_DNA"/>
</dbReference>
<proteinExistence type="predicted"/>